<protein>
    <recommendedName>
        <fullName evidence="13">C2 domain-containing protein</fullName>
    </recommendedName>
</protein>
<dbReference type="OMA" id="KHCGRTQ"/>
<dbReference type="Ensembl" id="ENSCINT00000035942.1">
    <property type="protein sequence ID" value="ENSCINP00000033957.1"/>
    <property type="gene ID" value="ENSCING00000006673.3"/>
</dbReference>
<evidence type="ECO:0000256" key="5">
    <source>
        <dbReference type="ARBA" id="ARBA00022692"/>
    </source>
</evidence>
<evidence type="ECO:0000256" key="6">
    <source>
        <dbReference type="ARBA" id="ARBA00022723"/>
    </source>
</evidence>
<dbReference type="CDD" id="cd08374">
    <property type="entry name" value="C2F_Ferlin"/>
    <property type="match status" value="1"/>
</dbReference>
<dbReference type="InterPro" id="IPR037724">
    <property type="entry name" value="C2E_Ferlin"/>
</dbReference>
<evidence type="ECO:0000256" key="1">
    <source>
        <dbReference type="ARBA" id="ARBA00004167"/>
    </source>
</evidence>
<dbReference type="Pfam" id="PF08165">
    <property type="entry name" value="FerA"/>
    <property type="match status" value="1"/>
</dbReference>
<dbReference type="InterPro" id="IPR012560">
    <property type="entry name" value="Ferlin_A-domain"/>
</dbReference>
<dbReference type="PANTHER" id="PTHR12546:SF33">
    <property type="entry name" value="SPERM VESICLE FUSION PROTEIN FER-1"/>
    <property type="match status" value="1"/>
</dbReference>
<dbReference type="InterPro" id="IPR035892">
    <property type="entry name" value="C2_domain_sf"/>
</dbReference>
<dbReference type="InterPro" id="IPR032362">
    <property type="entry name" value="Ferlin_C"/>
</dbReference>
<keyword evidence="10 12" id="KW-0472">Membrane</keyword>
<evidence type="ECO:0000256" key="4">
    <source>
        <dbReference type="ARBA" id="ARBA00022475"/>
    </source>
</evidence>
<feature type="domain" description="C2" evidence="13">
    <location>
        <begin position="1096"/>
        <end position="1215"/>
    </location>
</feature>
<organism evidence="14 15">
    <name type="scientific">Ciona intestinalis</name>
    <name type="common">Transparent sea squirt</name>
    <name type="synonym">Ascidia intestinalis</name>
    <dbReference type="NCBI Taxonomy" id="7719"/>
    <lineage>
        <taxon>Eukaryota</taxon>
        <taxon>Metazoa</taxon>
        <taxon>Chordata</taxon>
        <taxon>Tunicata</taxon>
        <taxon>Ascidiacea</taxon>
        <taxon>Phlebobranchia</taxon>
        <taxon>Cionidae</taxon>
        <taxon>Ciona</taxon>
    </lineage>
</organism>
<sequence length="1868" mass="216122">ALSEKPEDFQIRLKVICGRQLAGSNIKPVVTVKAGKTQTKITRIRKGSAPIWNEFTVNNSRNMRSDGLIGTFKLDVGSIYNQPEHAYVKKWLLLTDPDDNSNSTQGYLKITICVLGAGDQPPDETEDIAEEDDVDGNLLTPAGASMRSAYFTLRVYGAEDLPQKSLVDPYLKFKFAGKKVKTKVLLKTNHPEWNEELSLSLKFPSMCDTVQLILIDWDRIGADDIIGTVTIPLSRISSTGDGKSGGVLSMRYIYYSTYNSPGFLPTFGPSYINFYGSPREFSETGDVLEDLNKGDGCAYRGRAMVELVTTMDEEGVEPPPPTQPIADEQVAVMQKHLRRRRYRLVVGFESASLMRKPLEKIEFEVSMGNNGNKFDTEIFAPFSVTHHGNSVFDGVHYHYMPWASEKPITIVTSHWEDISSRLYAMNFILKICDQVRDKMNQLKVNVENKSDPIDIAAEIVSILDILILETSKKLPNPHGKSSNQLDRKIYHQRKGTLLTICQEAKELRQNCTEANEAIEAISKMLYRLTVITVDKPQNSLPDVVIWMISDDKRVAYARIPAYDVLYSPDKQEFCGRFCSEPQTVTLKYPTTNVRSKKQYKVPAQVRLIAWLGRAVDQDHFKFNSNGQISVFAETFEAEVKIPLVGWSSKGYTDISGELPLPKDAFSCPTDWKWEEDWKIDSIHLQGHDVTQGHKSVLEDAYEYEKRSSDMTWAMDKLTSGRHGDVAKLSDLKIPKGWEWDNEWKVDTNRACDEDGWEYRIEETIVNSAWSTMEKTYHTSRRRRLIRHRVCVDEKMFKKAETKNFLKIKILLLDITEGWEYATTMGGQFHNIPRMLDLVRRRRWVRRMVTTGTKQSAAIFNLDASIVTETTDVETKEVVSILEADDKPGQLPEKEKVQQKKLKKKKIKKKKSGLSDIFGVSSLATDTLKPKSSSKIPPKIYMVYEKVHHLHLRAYIYQGRDLQPMDQDSFSDSKVIVSFLSQTLKTEVYKHSLNPTWDQTLMMDMKYYGDFEHWNRNCPNISIELYDQDYMGSLVFMGRTIAKPVLKFHPEEKKTTKLEWFNLKKNNQNVGSLLSAFEVILKQDDREMPLPPPLKPNTDIPMVPCGIRPVLQRTAVEILVWGVREMKSLDNPSVMIQIGEVELRTKVMKNFKHNPNFEEPVYYIEANLPVEDLYFPPIVIRVKDHRKFGSRPTVGQHIITDNIKYRLEPTQKEGFLSKLPSFSSEKVSTLVAILWIFSFKKIRDEEIDWWSRFYASSGDTGLCGNYLETGLDLIKIYKDELEKQEDFNYFSDFVQKFRLFRGKVDEDEEREFAGEFKGSFRIYKVPEDLREERPPRCFTNVPPSHAVEVRVRIYVVRAMDLAPKDSNGLADPYIKIKVNKKRIVDRENYVPNTLYPTFGRMFELDLKLPMEKDLHVEVFDWDLIGSDEKIGETVIDLEDRYLSKYKAWCGLPQTYCNSGHCQWRDQMKPKEWLEQKCREQCWDDPVWNGNTCVMVAGKTYKLEDYERGKKPCENWGPADERLALYVLRSFPHVSEHVETRPLFYDGLPNIEQGRLQMWVDMFPKEFGDPGLPYNIEPRKPSKNKSFEKCFSHLRYFLRMIVWNCTDIPMMDVSILGDKMTDIYLKGWLSGLEGKQQKTDVHYRSLDGSGNFNWRFVFPFDYLPQERMVHVSKKRHLWSLDKTVTKFPPVLNIQVWDNDLFGPNEYISEIVLPLTHAPKCCKFNKTCTLENVPDEQGNCRMDMVNLFEQNSQIKGWWPLYRMVDGVKEQAGKLEMSVEILTSEEEEEKPSGQGRDEPNMHPKLEKPNRPATSFAWFSSPFKSLYYIIWRKYKWFIIGGLVALLFAAFLVMFLYSFPNAILYCWIKIHLQL</sequence>
<feature type="region of interest" description="Disordered" evidence="11">
    <location>
        <begin position="1780"/>
        <end position="1801"/>
    </location>
</feature>
<reference evidence="14" key="3">
    <citation type="submission" date="2025-08" db="UniProtKB">
        <authorList>
            <consortium name="Ensembl"/>
        </authorList>
    </citation>
    <scope>IDENTIFICATION</scope>
</reference>
<dbReference type="Pfam" id="PF00168">
    <property type="entry name" value="C2"/>
    <property type="match status" value="5"/>
</dbReference>
<evidence type="ECO:0000256" key="3">
    <source>
        <dbReference type="ARBA" id="ARBA00007561"/>
    </source>
</evidence>
<dbReference type="FunCoup" id="H2XWC3">
    <property type="interactions" value="7"/>
</dbReference>
<dbReference type="CDD" id="cd04011">
    <property type="entry name" value="C2B_Ferlin"/>
    <property type="match status" value="1"/>
</dbReference>
<evidence type="ECO:0000256" key="8">
    <source>
        <dbReference type="ARBA" id="ARBA00022837"/>
    </source>
</evidence>
<dbReference type="GO" id="GO:0061025">
    <property type="term" value="P:membrane fusion"/>
    <property type="evidence" value="ECO:0000318"/>
    <property type="project" value="GO_Central"/>
</dbReference>
<evidence type="ECO:0000259" key="13">
    <source>
        <dbReference type="PROSITE" id="PS50004"/>
    </source>
</evidence>
<dbReference type="InParanoid" id="H2XWC3"/>
<accession>H2XWC3</accession>
<evidence type="ECO:0000256" key="2">
    <source>
        <dbReference type="ARBA" id="ARBA00004236"/>
    </source>
</evidence>
<dbReference type="InterPro" id="IPR037720">
    <property type="entry name" value="C2B_Ferlin"/>
</dbReference>
<dbReference type="SMART" id="SM01201">
    <property type="entry name" value="FerB"/>
    <property type="match status" value="1"/>
</dbReference>
<dbReference type="InterPro" id="IPR055072">
    <property type="entry name" value="Ferlin_DSRM"/>
</dbReference>
<dbReference type="Pfam" id="PF08151">
    <property type="entry name" value="FerI"/>
    <property type="match status" value="1"/>
</dbReference>
<keyword evidence="5 12" id="KW-0812">Transmembrane</keyword>
<dbReference type="SMART" id="SM00239">
    <property type="entry name" value="C2"/>
    <property type="match status" value="6"/>
</dbReference>
<feature type="domain" description="C2" evidence="13">
    <location>
        <begin position="931"/>
        <end position="1060"/>
    </location>
</feature>
<dbReference type="PROSITE" id="PS50004">
    <property type="entry name" value="C2"/>
    <property type="match status" value="5"/>
</dbReference>
<dbReference type="SMART" id="SM00693">
    <property type="entry name" value="DysFN"/>
    <property type="match status" value="2"/>
</dbReference>
<evidence type="ECO:0000256" key="11">
    <source>
        <dbReference type="SAM" id="MobiDB-lite"/>
    </source>
</evidence>
<dbReference type="GO" id="GO:0033292">
    <property type="term" value="P:T-tubule organization"/>
    <property type="evidence" value="ECO:0000318"/>
    <property type="project" value="GO_Central"/>
</dbReference>
<dbReference type="Proteomes" id="UP000008144">
    <property type="component" value="Chromosome 9"/>
</dbReference>
<dbReference type="GO" id="GO:0001778">
    <property type="term" value="P:plasma membrane repair"/>
    <property type="evidence" value="ECO:0000318"/>
    <property type="project" value="GO_Central"/>
</dbReference>
<dbReference type="SMART" id="SM01202">
    <property type="entry name" value="FerI"/>
    <property type="match status" value="1"/>
</dbReference>
<dbReference type="HOGENOM" id="CLU_001183_2_1_1"/>
<comment type="similarity">
    <text evidence="3">Belongs to the ferlin family.</text>
</comment>
<dbReference type="InterPro" id="IPR037725">
    <property type="entry name" value="C2F_Ferlin"/>
</dbReference>
<dbReference type="InterPro" id="IPR037721">
    <property type="entry name" value="Ferlin"/>
</dbReference>
<reference evidence="15" key="1">
    <citation type="journal article" date="2002" name="Science">
        <title>The draft genome of Ciona intestinalis: insights into chordate and vertebrate origins.</title>
        <authorList>
            <person name="Dehal P."/>
            <person name="Satou Y."/>
            <person name="Campbell R.K."/>
            <person name="Chapman J."/>
            <person name="Degnan B."/>
            <person name="De Tomaso A."/>
            <person name="Davidson B."/>
            <person name="Di Gregorio A."/>
            <person name="Gelpke M."/>
            <person name="Goodstein D.M."/>
            <person name="Harafuji N."/>
            <person name="Hastings K.E."/>
            <person name="Ho I."/>
            <person name="Hotta K."/>
            <person name="Huang W."/>
            <person name="Kawashima T."/>
            <person name="Lemaire P."/>
            <person name="Martinez D."/>
            <person name="Meinertzhagen I.A."/>
            <person name="Necula S."/>
            <person name="Nonaka M."/>
            <person name="Putnam N."/>
            <person name="Rash S."/>
            <person name="Saiga H."/>
            <person name="Satake M."/>
            <person name="Terry A."/>
            <person name="Yamada L."/>
            <person name="Wang H.G."/>
            <person name="Awazu S."/>
            <person name="Azumi K."/>
            <person name="Boore J."/>
            <person name="Branno M."/>
            <person name="Chin-Bow S."/>
            <person name="DeSantis R."/>
            <person name="Doyle S."/>
            <person name="Francino P."/>
            <person name="Keys D.N."/>
            <person name="Haga S."/>
            <person name="Hayashi H."/>
            <person name="Hino K."/>
            <person name="Imai K.S."/>
            <person name="Inaba K."/>
            <person name="Kano S."/>
            <person name="Kobayashi K."/>
            <person name="Kobayashi M."/>
            <person name="Lee B.I."/>
            <person name="Makabe K.W."/>
            <person name="Manohar C."/>
            <person name="Matassi G."/>
            <person name="Medina M."/>
            <person name="Mochizuki Y."/>
            <person name="Mount S."/>
            <person name="Morishita T."/>
            <person name="Miura S."/>
            <person name="Nakayama A."/>
            <person name="Nishizaka S."/>
            <person name="Nomoto H."/>
            <person name="Ohta F."/>
            <person name="Oishi K."/>
            <person name="Rigoutsos I."/>
            <person name="Sano M."/>
            <person name="Sasaki A."/>
            <person name="Sasakura Y."/>
            <person name="Shoguchi E."/>
            <person name="Shin-i T."/>
            <person name="Spagnuolo A."/>
            <person name="Stainier D."/>
            <person name="Suzuki M.M."/>
            <person name="Tassy O."/>
            <person name="Takatori N."/>
            <person name="Tokuoka M."/>
            <person name="Yagi K."/>
            <person name="Yoshizaki F."/>
            <person name="Wada S."/>
            <person name="Zhang C."/>
            <person name="Hyatt P.D."/>
            <person name="Larimer F."/>
            <person name="Detter C."/>
            <person name="Doggett N."/>
            <person name="Glavina T."/>
            <person name="Hawkins T."/>
            <person name="Richardson P."/>
            <person name="Lucas S."/>
            <person name="Kohara Y."/>
            <person name="Levine M."/>
            <person name="Satoh N."/>
            <person name="Rokhsar D.S."/>
        </authorList>
    </citation>
    <scope>NUCLEOTIDE SEQUENCE [LARGE SCALE GENOMIC DNA]</scope>
</reference>
<evidence type="ECO:0000256" key="9">
    <source>
        <dbReference type="ARBA" id="ARBA00022989"/>
    </source>
</evidence>
<dbReference type="PANTHER" id="PTHR12546">
    <property type="entry name" value="FER-1-LIKE"/>
    <property type="match status" value="1"/>
</dbReference>
<reference evidence="14" key="4">
    <citation type="submission" date="2025-09" db="UniProtKB">
        <authorList>
            <consortium name="Ensembl"/>
        </authorList>
    </citation>
    <scope>IDENTIFICATION</scope>
</reference>
<dbReference type="SUPFAM" id="SSF49562">
    <property type="entry name" value="C2 domain (Calcium/lipid-binding domain, CaLB)"/>
    <property type="match status" value="6"/>
</dbReference>
<dbReference type="Gene3D" id="2.60.40.150">
    <property type="entry name" value="C2 domain"/>
    <property type="match status" value="5"/>
</dbReference>
<dbReference type="Pfam" id="PF08150">
    <property type="entry name" value="FerB"/>
    <property type="match status" value="1"/>
</dbReference>
<dbReference type="Pfam" id="PF16165">
    <property type="entry name" value="Ferlin_C"/>
    <property type="match status" value="1"/>
</dbReference>
<dbReference type="Pfam" id="PF22901">
    <property type="entry name" value="dsrm_Ferlin"/>
    <property type="match status" value="1"/>
</dbReference>
<dbReference type="GO" id="GO:0046872">
    <property type="term" value="F:metal ion binding"/>
    <property type="evidence" value="ECO:0007669"/>
    <property type="project" value="UniProtKB-KW"/>
</dbReference>
<dbReference type="InterPro" id="IPR006614">
    <property type="entry name" value="Peroxin/Ferlin"/>
</dbReference>
<evidence type="ECO:0000313" key="14">
    <source>
        <dbReference type="Ensembl" id="ENSCINP00000033957.1"/>
    </source>
</evidence>
<feature type="domain" description="C2" evidence="13">
    <location>
        <begin position="1577"/>
        <end position="1725"/>
    </location>
</feature>
<proteinExistence type="inferred from homology"/>
<dbReference type="InterPro" id="IPR037723">
    <property type="entry name" value="C2D_Ferlin"/>
</dbReference>
<comment type="subcellular location">
    <subcellularLocation>
        <location evidence="2">Cell membrane</location>
    </subcellularLocation>
    <subcellularLocation>
        <location evidence="1">Membrane</location>
        <topology evidence="1">Single-pass membrane protein</topology>
    </subcellularLocation>
</comment>
<evidence type="ECO:0000256" key="7">
    <source>
        <dbReference type="ARBA" id="ARBA00022737"/>
    </source>
</evidence>
<keyword evidence="15" id="KW-1185">Reference proteome</keyword>
<dbReference type="SMART" id="SM01200">
    <property type="entry name" value="FerA"/>
    <property type="match status" value="1"/>
</dbReference>
<feature type="transmembrane region" description="Helical" evidence="12">
    <location>
        <begin position="1831"/>
        <end position="1853"/>
    </location>
</feature>
<keyword evidence="8" id="KW-0106">Calcium</keyword>
<dbReference type="InterPro" id="IPR012561">
    <property type="entry name" value="Ferlin_B-domain"/>
</dbReference>
<dbReference type="CDD" id="cd04017">
    <property type="entry name" value="C2D_Ferlin"/>
    <property type="match status" value="1"/>
</dbReference>
<dbReference type="SMART" id="SM00694">
    <property type="entry name" value="DysFC"/>
    <property type="match status" value="2"/>
</dbReference>
<keyword evidence="7" id="KW-0677">Repeat</keyword>
<feature type="domain" description="C2" evidence="13">
    <location>
        <begin position="1329"/>
        <end position="1449"/>
    </location>
</feature>
<dbReference type="EMBL" id="EAAA01003013">
    <property type="status" value="NOT_ANNOTATED_CDS"/>
    <property type="molecule type" value="Genomic_DNA"/>
</dbReference>
<dbReference type="GeneTree" id="ENSGT00940000167153"/>
<evidence type="ECO:0000313" key="15">
    <source>
        <dbReference type="Proteomes" id="UP000008144"/>
    </source>
</evidence>
<dbReference type="InterPro" id="IPR000008">
    <property type="entry name" value="C2_dom"/>
</dbReference>
<feature type="domain" description="C2" evidence="13">
    <location>
        <begin position="130"/>
        <end position="248"/>
    </location>
</feature>
<reference evidence="14" key="2">
    <citation type="journal article" date="2008" name="Genome Biol.">
        <title>Improved genome assembly and evidence-based global gene model set for the chordate Ciona intestinalis: new insight into intron and operon populations.</title>
        <authorList>
            <person name="Satou Y."/>
            <person name="Mineta K."/>
            <person name="Ogasawara M."/>
            <person name="Sasakura Y."/>
            <person name="Shoguchi E."/>
            <person name="Ueno K."/>
            <person name="Yamada L."/>
            <person name="Matsumoto J."/>
            <person name="Wasserscheid J."/>
            <person name="Dewar K."/>
            <person name="Wiley G.B."/>
            <person name="Macmil S.L."/>
            <person name="Roe B.A."/>
            <person name="Zeller R.W."/>
            <person name="Hastings K.E."/>
            <person name="Lemaire P."/>
            <person name="Lindquist E."/>
            <person name="Endo T."/>
            <person name="Hotta K."/>
            <person name="Inaba K."/>
        </authorList>
    </citation>
    <scope>NUCLEOTIDE SEQUENCE [LARGE SCALE GENOMIC DNA]</scope>
    <source>
        <strain evidence="14">wild type</strain>
    </source>
</reference>
<keyword evidence="4" id="KW-1003">Cell membrane</keyword>
<keyword evidence="6" id="KW-0479">Metal-binding</keyword>
<dbReference type="InterPro" id="IPR012968">
    <property type="entry name" value="FerIin_dom"/>
</dbReference>
<evidence type="ECO:0000256" key="10">
    <source>
        <dbReference type="ARBA" id="ARBA00023136"/>
    </source>
</evidence>
<dbReference type="CDD" id="cd04037">
    <property type="entry name" value="C2E_Ferlin"/>
    <property type="match status" value="1"/>
</dbReference>
<keyword evidence="9 12" id="KW-1133">Transmembrane helix</keyword>
<evidence type="ECO:0000256" key="12">
    <source>
        <dbReference type="SAM" id="Phobius"/>
    </source>
</evidence>
<feature type="compositionally biased region" description="Basic and acidic residues" evidence="11">
    <location>
        <begin position="1791"/>
        <end position="1801"/>
    </location>
</feature>
<name>H2XWC3_CIOIN</name>
<dbReference type="GO" id="GO:0005886">
    <property type="term" value="C:plasma membrane"/>
    <property type="evidence" value="ECO:0007669"/>
    <property type="project" value="UniProtKB-SubCell"/>
</dbReference>